<dbReference type="Gene3D" id="2.40.110.10">
    <property type="entry name" value="Butyryl-CoA Dehydrogenase, subunit A, domain 2"/>
    <property type="match status" value="1"/>
</dbReference>
<dbReference type="InterPro" id="IPR037069">
    <property type="entry name" value="AcylCoA_DH/ox_N_sf"/>
</dbReference>
<dbReference type="SUPFAM" id="SSF56645">
    <property type="entry name" value="Acyl-CoA dehydrogenase NM domain-like"/>
    <property type="match status" value="1"/>
</dbReference>
<dbReference type="InterPro" id="IPR046373">
    <property type="entry name" value="Acyl-CoA_Oxase/DH_mid-dom_sf"/>
</dbReference>
<evidence type="ECO:0000313" key="1">
    <source>
        <dbReference type="EMBL" id="MBZ9779063.1"/>
    </source>
</evidence>
<dbReference type="RefSeq" id="WP_224461411.1">
    <property type="nucleotide sequence ID" value="NZ_JAIQZE010000009.1"/>
</dbReference>
<proteinExistence type="predicted"/>
<reference evidence="2" key="1">
    <citation type="submission" date="2023-07" db="EMBL/GenBank/DDBJ databases">
        <title>Novel species isolated from saline lakes on Tibetan Plateau.</title>
        <authorList>
            <person name="Lu H."/>
        </authorList>
    </citation>
    <scope>NUCLEOTIDE SEQUENCE [LARGE SCALE GENOMIC DNA]</scope>
    <source>
        <strain evidence="2">CAK8W</strain>
    </source>
</reference>
<protein>
    <recommendedName>
        <fullName evidence="3">Acyl-CoA dehydrogenase</fullName>
    </recommendedName>
</protein>
<dbReference type="InterPro" id="IPR009100">
    <property type="entry name" value="AcylCoA_DH/oxidase_NM_dom_sf"/>
</dbReference>
<evidence type="ECO:0008006" key="3">
    <source>
        <dbReference type="Google" id="ProtNLM"/>
    </source>
</evidence>
<gene>
    <name evidence="1" type="ORF">LB452_09020</name>
</gene>
<name>A0ABS7XJA8_9FLAO</name>
<keyword evidence="2" id="KW-1185">Reference proteome</keyword>
<accession>A0ABS7XJA8</accession>
<comment type="caution">
    <text evidence="1">The sequence shown here is derived from an EMBL/GenBank/DDBJ whole genome shotgun (WGS) entry which is preliminary data.</text>
</comment>
<sequence>MREIRIEDYKKPQISNDLLEELFKRNWFKSFVPKEFGGLELELKTASHHITEAATHFGGLGWVLNLGGGANWFSGFFEPEIAKKIFYPSETVIAGSGAVSGTFRTKDTKVILNGKWSKCSGAAHANYFSLNAKNEDTGEVMSFVVPGDSVKFAEEKWEILGLKSSSSLTIHLTDVEIPKDFGFQMNTIKNNSDYKVLHIPFEEFARVCMSSCFIGIALSFLNSLKSDQIFDKNFDTATDLLQKKIARAILLRDHFAEKIEEHSNEGKLTNNIKTDLKNKLSKAHLLIFDEIQVLFKNGGVTLIEENKLSHWAYRDVLTAFQHYFIKPG</sequence>
<dbReference type="EMBL" id="JAIQZE010000009">
    <property type="protein sequence ID" value="MBZ9779063.1"/>
    <property type="molecule type" value="Genomic_DNA"/>
</dbReference>
<organism evidence="1 2">
    <name type="scientific">Psychroflexus longus</name>
    <dbReference type="NCBI Taxonomy" id="2873596"/>
    <lineage>
        <taxon>Bacteria</taxon>
        <taxon>Pseudomonadati</taxon>
        <taxon>Bacteroidota</taxon>
        <taxon>Flavobacteriia</taxon>
        <taxon>Flavobacteriales</taxon>
        <taxon>Flavobacteriaceae</taxon>
        <taxon>Psychroflexus</taxon>
    </lineage>
</organism>
<dbReference type="Gene3D" id="1.10.540.10">
    <property type="entry name" value="Acyl-CoA dehydrogenase/oxidase, N-terminal domain"/>
    <property type="match status" value="1"/>
</dbReference>
<dbReference type="Proteomes" id="UP001199314">
    <property type="component" value="Unassembled WGS sequence"/>
</dbReference>
<evidence type="ECO:0000313" key="2">
    <source>
        <dbReference type="Proteomes" id="UP001199314"/>
    </source>
</evidence>